<accession>A0AA37TM88</accession>
<feature type="site" description="Activates thiol group during catalysis" evidence="7">
    <location>
        <position position="179"/>
    </location>
</feature>
<dbReference type="GO" id="GO:0016620">
    <property type="term" value="F:oxidoreductase activity, acting on the aldehyde or oxo group of donors, NAD or NADP as acceptor"/>
    <property type="evidence" value="ECO:0007669"/>
    <property type="project" value="InterPro"/>
</dbReference>
<feature type="binding site" evidence="6">
    <location>
        <position position="34"/>
    </location>
    <ligand>
        <name>NAD(+)</name>
        <dbReference type="ChEBI" id="CHEBI:57540"/>
    </ligand>
</feature>
<keyword evidence="12" id="KW-1185">Reference proteome</keyword>
<sequence>MSIRIGINGFGRMGRLALRAGFDSPEFEFVCINDPAGDANTLAHLLNFDSVHGTWEYSASAKGDDIVIRKQKIRTTQHRDIAQTDWSGCDVVIEASGKFKKKEQLALYLEQGVKRVVVTAPLKQDGLLDIVLGVNHHLYQPNEHRIVSAASCTTNCLAPVVKVIHEKLGIKHGSMTTVHDITNTQSILDQPHKDLRRARACGSSLIPTTTGSATAITHIFPELRGKLNGHAIRVPLANASITDCVFELEQATDVDTVNGLLKEAAEGELNGILGYEERPLVSVDYKTDPRSSIIDALSTMVVNGTHLKLYAWYDNEWGYANRVVEIVRLVGAPDKI</sequence>
<comment type="caution">
    <text evidence="11">The sequence shown here is derived from an EMBL/GenBank/DDBJ whole genome shotgun (WGS) entry which is preliminary data.</text>
</comment>
<dbReference type="InterPro" id="IPR006424">
    <property type="entry name" value="Glyceraldehyde-3-P_DH_1"/>
</dbReference>
<evidence type="ECO:0000256" key="2">
    <source>
        <dbReference type="ARBA" id="ARBA00011881"/>
    </source>
</evidence>
<evidence type="ECO:0000256" key="4">
    <source>
        <dbReference type="PIRSR" id="PIRSR000149-1"/>
    </source>
</evidence>
<dbReference type="Gene3D" id="3.40.50.720">
    <property type="entry name" value="NAD(P)-binding Rossmann-like Domain"/>
    <property type="match status" value="1"/>
</dbReference>
<evidence type="ECO:0000256" key="3">
    <source>
        <dbReference type="ARBA" id="ARBA00023002"/>
    </source>
</evidence>
<feature type="binding site" evidence="6">
    <location>
        <position position="315"/>
    </location>
    <ligand>
        <name>NAD(+)</name>
        <dbReference type="ChEBI" id="CHEBI:57540"/>
    </ligand>
</feature>
<evidence type="ECO:0000256" key="8">
    <source>
        <dbReference type="RuleBase" id="RU000397"/>
    </source>
</evidence>
<dbReference type="InterPro" id="IPR020828">
    <property type="entry name" value="GlycerAld_3-P_DH_NAD(P)-bd"/>
</dbReference>
<dbReference type="SMART" id="SM00846">
    <property type="entry name" value="Gp_dh_N"/>
    <property type="match status" value="1"/>
</dbReference>
<dbReference type="PANTHER" id="PTHR42955">
    <property type="entry name" value="GLYCERALDEHYDE-3-PHOSPHATE DEHYDROGENASE"/>
    <property type="match status" value="1"/>
</dbReference>
<feature type="binding site" evidence="5">
    <location>
        <position position="233"/>
    </location>
    <ligand>
        <name>D-glyceraldehyde 3-phosphate</name>
        <dbReference type="ChEBI" id="CHEBI:59776"/>
    </ligand>
</feature>
<proteinExistence type="inferred from homology"/>
<dbReference type="AlphaFoldDB" id="A0AA37TM88"/>
<gene>
    <name evidence="11" type="primary">gapA_1</name>
    <name evidence="11" type="ORF">GCM10007894_20510</name>
</gene>
<dbReference type="EC" id="1.2.1.-" evidence="9"/>
<feature type="active site" description="Nucleophile" evidence="4">
    <location>
        <position position="152"/>
    </location>
</feature>
<dbReference type="PIRSF" id="PIRSF000149">
    <property type="entry name" value="GAP_DH"/>
    <property type="match status" value="1"/>
</dbReference>
<keyword evidence="3 9" id="KW-0560">Oxidoreductase</keyword>
<organism evidence="11 12">
    <name type="scientific">Paraferrimonas haliotis</name>
    <dbReference type="NCBI Taxonomy" id="2013866"/>
    <lineage>
        <taxon>Bacteria</taxon>
        <taxon>Pseudomonadati</taxon>
        <taxon>Pseudomonadota</taxon>
        <taxon>Gammaproteobacteria</taxon>
        <taxon>Alteromonadales</taxon>
        <taxon>Ferrimonadaceae</taxon>
        <taxon>Paraferrimonas</taxon>
    </lineage>
</organism>
<dbReference type="NCBIfam" id="NF006512">
    <property type="entry name" value="PRK08955.1"/>
    <property type="match status" value="1"/>
</dbReference>
<protein>
    <recommendedName>
        <fullName evidence="9">Glyceraldehyde-3-phosphate dehydrogenase</fullName>
        <ecNumber evidence="9">1.2.1.-</ecNumber>
    </recommendedName>
</protein>
<reference evidence="11 12" key="1">
    <citation type="journal article" date="2014" name="Int. J. Syst. Evol. Microbiol.">
        <title>Complete genome sequence of Corynebacterium casei LMG S-19264T (=DSM 44701T), isolated from a smear-ripened cheese.</title>
        <authorList>
            <consortium name="US DOE Joint Genome Institute (JGI-PGF)"/>
            <person name="Walter F."/>
            <person name="Albersmeier A."/>
            <person name="Kalinowski J."/>
            <person name="Ruckert C."/>
        </authorList>
    </citation>
    <scope>NUCLEOTIDE SEQUENCE [LARGE SCALE GENOMIC DNA]</scope>
    <source>
        <strain evidence="11 12">NBRC 112785</strain>
    </source>
</reference>
<dbReference type="InterPro" id="IPR036291">
    <property type="entry name" value="NAD(P)-bd_dom_sf"/>
</dbReference>
<comment type="subunit">
    <text evidence="2">Homotetramer.</text>
</comment>
<evidence type="ECO:0000256" key="6">
    <source>
        <dbReference type="PIRSR" id="PIRSR000149-3"/>
    </source>
</evidence>
<evidence type="ECO:0000256" key="1">
    <source>
        <dbReference type="ARBA" id="ARBA00007406"/>
    </source>
</evidence>
<dbReference type="FunFam" id="3.30.360.10:FF:000002">
    <property type="entry name" value="Glyceraldehyde-3-phosphate dehydrogenase"/>
    <property type="match status" value="1"/>
</dbReference>
<dbReference type="PROSITE" id="PS00071">
    <property type="entry name" value="GAPDH"/>
    <property type="match status" value="1"/>
</dbReference>
<feature type="binding site" evidence="5">
    <location>
        <position position="182"/>
    </location>
    <ligand>
        <name>D-glyceraldehyde 3-phosphate</name>
        <dbReference type="ChEBI" id="CHEBI:59776"/>
    </ligand>
</feature>
<dbReference type="GO" id="GO:0050661">
    <property type="term" value="F:NADP binding"/>
    <property type="evidence" value="ECO:0007669"/>
    <property type="project" value="InterPro"/>
</dbReference>
<dbReference type="Pfam" id="PF00044">
    <property type="entry name" value="Gp_dh_N"/>
    <property type="match status" value="1"/>
</dbReference>
<comment type="similarity">
    <text evidence="1 8">Belongs to the glyceraldehyde-3-phosphate dehydrogenase family.</text>
</comment>
<evidence type="ECO:0000256" key="9">
    <source>
        <dbReference type="RuleBase" id="RU361160"/>
    </source>
</evidence>
<dbReference type="NCBIfam" id="TIGR01534">
    <property type="entry name" value="GAPDH-I"/>
    <property type="match status" value="1"/>
</dbReference>
<evidence type="ECO:0000256" key="5">
    <source>
        <dbReference type="PIRSR" id="PIRSR000149-2"/>
    </source>
</evidence>
<dbReference type="Pfam" id="PF02800">
    <property type="entry name" value="Gp_dh_C"/>
    <property type="match status" value="1"/>
</dbReference>
<keyword evidence="6" id="KW-0547">Nucleotide-binding</keyword>
<dbReference type="Proteomes" id="UP001157439">
    <property type="component" value="Unassembled WGS sequence"/>
</dbReference>
<dbReference type="PRINTS" id="PR00078">
    <property type="entry name" value="G3PDHDRGNASE"/>
</dbReference>
<feature type="domain" description="Glyceraldehyde 3-phosphate dehydrogenase NAD(P) binding" evidence="10">
    <location>
        <begin position="3"/>
        <end position="152"/>
    </location>
</feature>
<feature type="binding site" evidence="5">
    <location>
        <begin position="210"/>
        <end position="211"/>
    </location>
    <ligand>
        <name>D-glyceraldehyde 3-phosphate</name>
        <dbReference type="ChEBI" id="CHEBI:59776"/>
    </ligand>
</feature>
<evidence type="ECO:0000313" key="11">
    <source>
        <dbReference type="EMBL" id="GLS84074.1"/>
    </source>
</evidence>
<dbReference type="SUPFAM" id="SSF51735">
    <property type="entry name" value="NAD(P)-binding Rossmann-fold domains"/>
    <property type="match status" value="1"/>
</dbReference>
<dbReference type="InterPro" id="IPR020831">
    <property type="entry name" value="GlycerAld/Erythrose_P_DH"/>
</dbReference>
<dbReference type="InterPro" id="IPR020829">
    <property type="entry name" value="GlycerAld_3-P_DH_cat"/>
</dbReference>
<dbReference type="PANTHER" id="PTHR42955:SF1">
    <property type="entry name" value="GLYCERALDEHYDE-3-PHOSPHATE DEHYDROGENASE"/>
    <property type="match status" value="1"/>
</dbReference>
<dbReference type="FunFam" id="3.40.50.720:FF:000001">
    <property type="entry name" value="Glyceraldehyde-3-phosphate dehydrogenase"/>
    <property type="match status" value="1"/>
</dbReference>
<dbReference type="GO" id="GO:0051287">
    <property type="term" value="F:NAD binding"/>
    <property type="evidence" value="ECO:0007669"/>
    <property type="project" value="InterPro"/>
</dbReference>
<dbReference type="InterPro" id="IPR054835">
    <property type="entry name" value="G3PDH_Arsen"/>
</dbReference>
<dbReference type="EMBL" id="BSPO01000003">
    <property type="protein sequence ID" value="GLS84074.1"/>
    <property type="molecule type" value="Genomic_DNA"/>
</dbReference>
<feature type="binding site" evidence="6">
    <location>
        <position position="119"/>
    </location>
    <ligand>
        <name>NAD(+)</name>
        <dbReference type="ChEBI" id="CHEBI:57540"/>
    </ligand>
</feature>
<evidence type="ECO:0000259" key="10">
    <source>
        <dbReference type="SMART" id="SM00846"/>
    </source>
</evidence>
<dbReference type="RefSeq" id="WP_095498440.1">
    <property type="nucleotide sequence ID" value="NZ_BSPO01000003.1"/>
</dbReference>
<dbReference type="SUPFAM" id="SSF55347">
    <property type="entry name" value="Glyceraldehyde-3-phosphate dehydrogenase-like, C-terminal domain"/>
    <property type="match status" value="1"/>
</dbReference>
<evidence type="ECO:0000256" key="7">
    <source>
        <dbReference type="PIRSR" id="PIRSR000149-4"/>
    </source>
</evidence>
<dbReference type="InterPro" id="IPR020830">
    <property type="entry name" value="GlycerAld_3-P_DH_AS"/>
</dbReference>
<feature type="binding site" evidence="6">
    <location>
        <position position="79"/>
    </location>
    <ligand>
        <name>NAD(+)</name>
        <dbReference type="ChEBI" id="CHEBI:57540"/>
    </ligand>
</feature>
<evidence type="ECO:0000313" key="12">
    <source>
        <dbReference type="Proteomes" id="UP001157439"/>
    </source>
</evidence>
<dbReference type="CDD" id="cd18126">
    <property type="entry name" value="GAPDH_I_C"/>
    <property type="match status" value="1"/>
</dbReference>
<dbReference type="CDD" id="cd05214">
    <property type="entry name" value="GAPDH_I_N"/>
    <property type="match status" value="1"/>
</dbReference>
<dbReference type="GO" id="GO:0006006">
    <property type="term" value="P:glucose metabolic process"/>
    <property type="evidence" value="ECO:0007669"/>
    <property type="project" value="InterPro"/>
</dbReference>
<dbReference type="NCBIfam" id="NF033735">
    <property type="entry name" value="G3PDH_Arsen"/>
    <property type="match status" value="1"/>
</dbReference>
<keyword evidence="6" id="KW-0520">NAD</keyword>
<name>A0AA37TM88_9GAMM</name>
<dbReference type="InterPro" id="IPR052978">
    <property type="entry name" value="GAP_dehydrogenase"/>
</dbReference>
<dbReference type="Gene3D" id="3.30.360.10">
    <property type="entry name" value="Dihydrodipicolinate Reductase, domain 2"/>
    <property type="match status" value="1"/>
</dbReference>
<feature type="binding site" evidence="5">
    <location>
        <begin position="151"/>
        <end position="153"/>
    </location>
    <ligand>
        <name>D-glyceraldehyde 3-phosphate</name>
        <dbReference type="ChEBI" id="CHEBI:59776"/>
    </ligand>
</feature>